<dbReference type="EMBL" id="JAOAOG010000313">
    <property type="protein sequence ID" value="KAJ6230415.1"/>
    <property type="molecule type" value="Genomic_DNA"/>
</dbReference>
<accession>A0ABQ8XDM4</accession>
<evidence type="ECO:0000313" key="2">
    <source>
        <dbReference type="EMBL" id="KAJ6230415.1"/>
    </source>
</evidence>
<gene>
    <name evidence="2" type="ORF">M0813_07054</name>
</gene>
<proteinExistence type="predicted"/>
<evidence type="ECO:0000313" key="3">
    <source>
        <dbReference type="Proteomes" id="UP001150062"/>
    </source>
</evidence>
<feature type="region of interest" description="Disordered" evidence="1">
    <location>
        <begin position="55"/>
        <end position="75"/>
    </location>
</feature>
<dbReference type="Proteomes" id="UP001150062">
    <property type="component" value="Unassembled WGS sequence"/>
</dbReference>
<evidence type="ECO:0000256" key="1">
    <source>
        <dbReference type="SAM" id="MobiDB-lite"/>
    </source>
</evidence>
<protein>
    <submittedName>
        <fullName evidence="2">Uncharacterized protein</fullName>
    </submittedName>
</protein>
<sequence>MSLKNNSTIKIPLCKKDEGSITVFINNKPKDEFSSCEKKRILEAYYLKDLYKKENDRKKKKKKDQEKEKEKEIAGIPLDSKQSTKSFSNVSRSIRRSYQQAQLTRTAFQFKMDLFSQGTYFDGTLWLEIDYFRLSLSNLGEIYLQKWTKPFSIYLDTTNSLVFYLKINPGNNDSGSVSDSDSGSDSGGGNYNTNNKLFRICADSVKQKLLCITTLLIYRKERMKLKRIQFESDRNPNLVDLGLLNKGANSYPLSLKNSIMDSISGSLVDDLRRKKTEICEQYYQRGKVSFVVQRIRDENTPCGKLVISLNKNNLALVSQNYSVKFSWKHDMIFKTPAVKKKNLKKKKFQQKRKLFAIQISQFGFFAFSAQTVNDRKLIILTIEYFIKQWKQNNPKTVQKMLNKKKNMLDKKPKK</sequence>
<reference evidence="2" key="1">
    <citation type="submission" date="2022-08" db="EMBL/GenBank/DDBJ databases">
        <title>Novel sulfate-reducing endosymbionts in the free-living metamonad Anaeramoeba.</title>
        <authorList>
            <person name="Jerlstrom-Hultqvist J."/>
            <person name="Cepicka I."/>
            <person name="Gallot-Lavallee L."/>
            <person name="Salas-Leiva D."/>
            <person name="Curtis B.A."/>
            <person name="Zahonova K."/>
            <person name="Pipaliya S."/>
            <person name="Dacks J."/>
            <person name="Roger A.J."/>
        </authorList>
    </citation>
    <scope>NUCLEOTIDE SEQUENCE</scope>
    <source>
        <strain evidence="2">Schooner1</strain>
    </source>
</reference>
<name>A0ABQ8XDM4_9EUKA</name>
<organism evidence="2 3">
    <name type="scientific">Anaeramoeba flamelloides</name>
    <dbReference type="NCBI Taxonomy" id="1746091"/>
    <lineage>
        <taxon>Eukaryota</taxon>
        <taxon>Metamonada</taxon>
        <taxon>Anaeramoebidae</taxon>
        <taxon>Anaeramoeba</taxon>
    </lineage>
</organism>
<keyword evidence="3" id="KW-1185">Reference proteome</keyword>
<feature type="compositionally biased region" description="Basic and acidic residues" evidence="1">
    <location>
        <begin position="55"/>
        <end position="73"/>
    </location>
</feature>
<comment type="caution">
    <text evidence="2">The sequence shown here is derived from an EMBL/GenBank/DDBJ whole genome shotgun (WGS) entry which is preliminary data.</text>
</comment>